<feature type="transmembrane region" description="Helical" evidence="8">
    <location>
        <begin position="89"/>
        <end position="109"/>
    </location>
</feature>
<evidence type="ECO:0000256" key="1">
    <source>
        <dbReference type="ARBA" id="ARBA00004141"/>
    </source>
</evidence>
<keyword evidence="5 8" id="KW-1133">Transmembrane helix</keyword>
<dbReference type="PANTHER" id="PTHR30576">
    <property type="entry name" value="COLANIC BIOSYNTHESIS UDP-GLUCOSE LIPID CARRIER TRANSFERASE"/>
    <property type="match status" value="1"/>
</dbReference>
<feature type="transmembrane region" description="Helical" evidence="8">
    <location>
        <begin position="129"/>
        <end position="147"/>
    </location>
</feature>
<sequence length="556" mass="60370">MTTDATLPQHSADSVQPNPEPTTRTPEVTSNALLDAPTTPLTDTPPHAPRSAAAHQNAAKTAHAASTAPTLRIAPRATIDWRRAFSTRLVITDALVVIWTVFGTQMLWFGWGNAQITMRNNPVFTPTSYWLFSTLLVVAWLTALALIDSRSHRVIGQGMAEYIRVTHSSVVMFGVVAIIAFLAKIDIARSYLLIALPLGITMLLLSRWIWRNWLVAKRSVGEYSARVLLVGSEASVTHIATELLRSPSAGYHVVGACIPTGMVADTIAGTGIPIMGNVDAVDRAIAVTGADTVAVTSTDELPADKVKQISWGLEAGRQHLVLAPSITDIAGPRIHTRPVSGLPLIHVETPTFSRGQRFAKRTTDLVVSTLGLIVISPVLIVLALLVKFSSPGPVIFRQTRVGRRGEEFTMLKFRSMVVDAEARLSSLETQVRDAGNEVLFKMKRDPRITPIGRVLRKYSLDELPQLFNVMGGSMSLVGPRPSLPSEVAKYADHVHRRFLVKPGITGLWQVSGRSALSWEESVRLDLSYVENWSLIGDVGILAKTAKAALAPGETAH</sequence>
<evidence type="ECO:0000259" key="9">
    <source>
        <dbReference type="Pfam" id="PF02397"/>
    </source>
</evidence>
<feature type="transmembrane region" description="Helical" evidence="8">
    <location>
        <begin position="168"/>
        <end position="185"/>
    </location>
</feature>
<dbReference type="InterPro" id="IPR003362">
    <property type="entry name" value="Bact_transf"/>
</dbReference>
<dbReference type="Proteomes" id="UP000502498">
    <property type="component" value="Chromosome"/>
</dbReference>
<feature type="domain" description="Bacterial sugar transferase" evidence="9">
    <location>
        <begin position="360"/>
        <end position="549"/>
    </location>
</feature>
<proteinExistence type="inferred from homology"/>
<evidence type="ECO:0000256" key="6">
    <source>
        <dbReference type="ARBA" id="ARBA00023136"/>
    </source>
</evidence>
<name>A0A7D4TGL5_9MICO</name>
<comment type="similarity">
    <text evidence="2">Belongs to the bacterial sugar transferase family.</text>
</comment>
<reference evidence="10 11" key="1">
    <citation type="submission" date="2020-05" db="EMBL/GenBank/DDBJ databases">
        <title>Strain PA2F3 complete genome.</title>
        <authorList>
            <person name="Kim Y.-S."/>
            <person name="Kim S.-J."/>
            <person name="Jung H.-k."/>
            <person name="Kim S.-E."/>
            <person name="Kim K.-H."/>
        </authorList>
    </citation>
    <scope>NUCLEOTIDE SEQUENCE [LARGE SCALE GENOMIC DNA]</scope>
    <source>
        <strain evidence="10 11">PA2F3</strain>
    </source>
</reference>
<organism evidence="10 11">
    <name type="scientific">Microbacterium hominis</name>
    <dbReference type="NCBI Taxonomy" id="162426"/>
    <lineage>
        <taxon>Bacteria</taxon>
        <taxon>Bacillati</taxon>
        <taxon>Actinomycetota</taxon>
        <taxon>Actinomycetes</taxon>
        <taxon>Micrococcales</taxon>
        <taxon>Microbacteriaceae</taxon>
        <taxon>Microbacterium</taxon>
    </lineage>
</organism>
<dbReference type="AlphaFoldDB" id="A0A7D4TGL5"/>
<comment type="subcellular location">
    <subcellularLocation>
        <location evidence="1">Membrane</location>
        <topology evidence="1">Multi-pass membrane protein</topology>
    </subcellularLocation>
</comment>
<evidence type="ECO:0000256" key="3">
    <source>
        <dbReference type="ARBA" id="ARBA00022679"/>
    </source>
</evidence>
<feature type="compositionally biased region" description="Low complexity" evidence="7">
    <location>
        <begin position="32"/>
        <end position="67"/>
    </location>
</feature>
<keyword evidence="6 8" id="KW-0472">Membrane</keyword>
<accession>A0A7D4TGL5</accession>
<dbReference type="Pfam" id="PF02397">
    <property type="entry name" value="Bac_transf"/>
    <property type="match status" value="1"/>
</dbReference>
<feature type="transmembrane region" description="Helical" evidence="8">
    <location>
        <begin position="365"/>
        <end position="386"/>
    </location>
</feature>
<dbReference type="Pfam" id="PF13727">
    <property type="entry name" value="CoA_binding_3"/>
    <property type="match status" value="1"/>
</dbReference>
<evidence type="ECO:0000256" key="2">
    <source>
        <dbReference type="ARBA" id="ARBA00006464"/>
    </source>
</evidence>
<evidence type="ECO:0000313" key="10">
    <source>
        <dbReference type="EMBL" id="QKJ20240.1"/>
    </source>
</evidence>
<dbReference type="EMBL" id="CP054038">
    <property type="protein sequence ID" value="QKJ20240.1"/>
    <property type="molecule type" value="Genomic_DNA"/>
</dbReference>
<gene>
    <name evidence="10" type="ORF">HQM25_13315</name>
</gene>
<dbReference type="InterPro" id="IPR017475">
    <property type="entry name" value="EPS_sugar_tfrase"/>
</dbReference>
<dbReference type="PANTHER" id="PTHR30576:SF10">
    <property type="entry name" value="SLL5057 PROTEIN"/>
    <property type="match status" value="1"/>
</dbReference>
<dbReference type="GO" id="GO:0016780">
    <property type="term" value="F:phosphotransferase activity, for other substituted phosphate groups"/>
    <property type="evidence" value="ECO:0007669"/>
    <property type="project" value="TreeGrafter"/>
</dbReference>
<evidence type="ECO:0000256" key="7">
    <source>
        <dbReference type="SAM" id="MobiDB-lite"/>
    </source>
</evidence>
<dbReference type="NCBIfam" id="TIGR03025">
    <property type="entry name" value="EPS_sugtrans"/>
    <property type="match status" value="1"/>
</dbReference>
<feature type="region of interest" description="Disordered" evidence="7">
    <location>
        <begin position="1"/>
        <end position="67"/>
    </location>
</feature>
<feature type="transmembrane region" description="Helical" evidence="8">
    <location>
        <begin position="191"/>
        <end position="210"/>
    </location>
</feature>
<evidence type="ECO:0000256" key="4">
    <source>
        <dbReference type="ARBA" id="ARBA00022692"/>
    </source>
</evidence>
<feature type="compositionally biased region" description="Polar residues" evidence="7">
    <location>
        <begin position="1"/>
        <end position="31"/>
    </location>
</feature>
<keyword evidence="4 8" id="KW-0812">Transmembrane</keyword>
<evidence type="ECO:0000256" key="5">
    <source>
        <dbReference type="ARBA" id="ARBA00022989"/>
    </source>
</evidence>
<dbReference type="GO" id="GO:0016020">
    <property type="term" value="C:membrane"/>
    <property type="evidence" value="ECO:0007669"/>
    <property type="project" value="UniProtKB-SubCell"/>
</dbReference>
<keyword evidence="3 10" id="KW-0808">Transferase</keyword>
<evidence type="ECO:0000256" key="8">
    <source>
        <dbReference type="SAM" id="Phobius"/>
    </source>
</evidence>
<evidence type="ECO:0000313" key="11">
    <source>
        <dbReference type="Proteomes" id="UP000502498"/>
    </source>
</evidence>
<protein>
    <submittedName>
        <fullName evidence="10">Sugar transferase</fullName>
    </submittedName>
</protein>